<dbReference type="Pfam" id="PF00155">
    <property type="entry name" value="Aminotran_1_2"/>
    <property type="match status" value="1"/>
</dbReference>
<dbReference type="EMBL" id="SMBH01000001">
    <property type="protein sequence ID" value="TCU20409.1"/>
    <property type="molecule type" value="Genomic_DNA"/>
</dbReference>
<evidence type="ECO:0000256" key="6">
    <source>
        <dbReference type="SAM" id="MobiDB-lite"/>
    </source>
</evidence>
<name>A0A4R3QH59_RHISU</name>
<dbReference type="PROSITE" id="PS50949">
    <property type="entry name" value="HTH_GNTR"/>
    <property type="match status" value="1"/>
</dbReference>
<dbReference type="InterPro" id="IPR000524">
    <property type="entry name" value="Tscrpt_reg_HTH_GntR"/>
</dbReference>
<evidence type="ECO:0000256" key="3">
    <source>
        <dbReference type="ARBA" id="ARBA00023015"/>
    </source>
</evidence>
<evidence type="ECO:0000256" key="2">
    <source>
        <dbReference type="ARBA" id="ARBA00022898"/>
    </source>
</evidence>
<proteinExistence type="inferred from homology"/>
<dbReference type="InterPro" id="IPR015424">
    <property type="entry name" value="PyrdxlP-dep_Trfase"/>
</dbReference>
<dbReference type="PANTHER" id="PTHR46577:SF1">
    <property type="entry name" value="HTH-TYPE TRANSCRIPTIONAL REGULATORY PROTEIN GABR"/>
    <property type="match status" value="1"/>
</dbReference>
<keyword evidence="2" id="KW-0663">Pyridoxal phosphate</keyword>
<keyword evidence="3" id="KW-0805">Transcription regulation</keyword>
<dbReference type="SUPFAM" id="SSF46785">
    <property type="entry name" value="Winged helix' DNA-binding domain"/>
    <property type="match status" value="1"/>
</dbReference>
<dbReference type="CDD" id="cd00609">
    <property type="entry name" value="AAT_like"/>
    <property type="match status" value="1"/>
</dbReference>
<sequence>MKHTKECIRLVWRMVSDAEVCMTRIMDKNHTKSADPKRQPRRPAYLELASEIEAKIRSGELSPGSQLPPQRDLAKERSVNVSTVTKAYRELQNLNLVVGSTRRGTIVMTEGAMPRVDRATTPAGIIDLTVNRPAVDDFQKRLAETLPKLSADPRFRELQEYQPPEGAAWARAAGRRWIALNGFEPSANDIVVTSGAQHALLAAISSLIEPGDVIVSDRLTYYGLKALAQMFRFRIVGISSDDEGMSAVELDEVCRRETVRAVFTVPSMHNPSVVTMSEARRRELVAVAERHDVAIIEDDVYGPMLGARAPALATLAPERTYHISALSKALAPGLRVGYLTCPPGLAQVTAEAVRTTAWMPAPLPLLIASRWLEDGTANAILKAQLAELSPRHALVTTILSGQSFASDPRCMFIWLRLPAPWRAEDFTANLRAHGVAVMPAAAFACDRQPVEHAVRVNIGCASSREELATALRIIASTLADRPRALIGHV</sequence>
<organism evidence="8 9">
    <name type="scientific">Rhizobium sullae</name>
    <name type="common">Rhizobium hedysari</name>
    <dbReference type="NCBI Taxonomy" id="50338"/>
    <lineage>
        <taxon>Bacteria</taxon>
        <taxon>Pseudomonadati</taxon>
        <taxon>Pseudomonadota</taxon>
        <taxon>Alphaproteobacteria</taxon>
        <taxon>Hyphomicrobiales</taxon>
        <taxon>Rhizobiaceae</taxon>
        <taxon>Rhizobium/Agrobacterium group</taxon>
        <taxon>Rhizobium</taxon>
    </lineage>
</organism>
<protein>
    <submittedName>
        <fullName evidence="8">GntR family transcriptional regulator</fullName>
    </submittedName>
</protein>
<dbReference type="Gene3D" id="3.40.640.10">
    <property type="entry name" value="Type I PLP-dependent aspartate aminotransferase-like (Major domain)"/>
    <property type="match status" value="1"/>
</dbReference>
<reference evidence="8 9" key="1">
    <citation type="submission" date="2019-03" db="EMBL/GenBank/DDBJ databases">
        <title>Genomic Encyclopedia of Type Strains, Phase IV (KMG-V): Genome sequencing to study the core and pangenomes of soil and plant-associated prokaryotes.</title>
        <authorList>
            <person name="Whitman W."/>
        </authorList>
    </citation>
    <scope>NUCLEOTIDE SEQUENCE [LARGE SCALE GENOMIC DNA]</scope>
    <source>
        <strain evidence="8 9">Hc14</strain>
    </source>
</reference>
<dbReference type="InterPro" id="IPR036388">
    <property type="entry name" value="WH-like_DNA-bd_sf"/>
</dbReference>
<feature type="domain" description="HTH gntR-type" evidence="7">
    <location>
        <begin position="42"/>
        <end position="110"/>
    </location>
</feature>
<evidence type="ECO:0000256" key="1">
    <source>
        <dbReference type="ARBA" id="ARBA00005384"/>
    </source>
</evidence>
<dbReference type="PANTHER" id="PTHR46577">
    <property type="entry name" value="HTH-TYPE TRANSCRIPTIONAL REGULATORY PROTEIN GABR"/>
    <property type="match status" value="1"/>
</dbReference>
<keyword evidence="4" id="KW-0238">DNA-binding</keyword>
<feature type="region of interest" description="Disordered" evidence="6">
    <location>
        <begin position="57"/>
        <end position="76"/>
    </location>
</feature>
<evidence type="ECO:0000313" key="9">
    <source>
        <dbReference type="Proteomes" id="UP000294576"/>
    </source>
</evidence>
<evidence type="ECO:0000256" key="5">
    <source>
        <dbReference type="ARBA" id="ARBA00023163"/>
    </source>
</evidence>
<dbReference type="Pfam" id="PF00392">
    <property type="entry name" value="GntR"/>
    <property type="match status" value="1"/>
</dbReference>
<keyword evidence="5" id="KW-0804">Transcription</keyword>
<dbReference type="Gene3D" id="3.90.1150.10">
    <property type="entry name" value="Aspartate Aminotransferase, domain 1"/>
    <property type="match status" value="1"/>
</dbReference>
<dbReference type="GO" id="GO:0003677">
    <property type="term" value="F:DNA binding"/>
    <property type="evidence" value="ECO:0007669"/>
    <property type="project" value="UniProtKB-KW"/>
</dbReference>
<dbReference type="InterPro" id="IPR015421">
    <property type="entry name" value="PyrdxlP-dep_Trfase_major"/>
</dbReference>
<dbReference type="CDD" id="cd07377">
    <property type="entry name" value="WHTH_GntR"/>
    <property type="match status" value="1"/>
</dbReference>
<dbReference type="AlphaFoldDB" id="A0A4R3QH59"/>
<dbReference type="SUPFAM" id="SSF53383">
    <property type="entry name" value="PLP-dependent transferases"/>
    <property type="match status" value="1"/>
</dbReference>
<dbReference type="InterPro" id="IPR004839">
    <property type="entry name" value="Aminotransferase_I/II_large"/>
</dbReference>
<dbReference type="InterPro" id="IPR015422">
    <property type="entry name" value="PyrdxlP-dep_Trfase_small"/>
</dbReference>
<dbReference type="InterPro" id="IPR051446">
    <property type="entry name" value="HTH_trans_reg/aminotransferase"/>
</dbReference>
<evidence type="ECO:0000256" key="4">
    <source>
        <dbReference type="ARBA" id="ARBA00023125"/>
    </source>
</evidence>
<dbReference type="Gene3D" id="1.10.10.10">
    <property type="entry name" value="Winged helix-like DNA-binding domain superfamily/Winged helix DNA-binding domain"/>
    <property type="match status" value="1"/>
</dbReference>
<gene>
    <name evidence="8" type="ORF">EV132_101476</name>
</gene>
<evidence type="ECO:0000259" key="7">
    <source>
        <dbReference type="PROSITE" id="PS50949"/>
    </source>
</evidence>
<comment type="similarity">
    <text evidence="1">In the C-terminal section; belongs to the class-I pyridoxal-phosphate-dependent aminotransferase family.</text>
</comment>
<dbReference type="GO" id="GO:0003700">
    <property type="term" value="F:DNA-binding transcription factor activity"/>
    <property type="evidence" value="ECO:0007669"/>
    <property type="project" value="InterPro"/>
</dbReference>
<accession>A0A4R3QH59</accession>
<dbReference type="InterPro" id="IPR036390">
    <property type="entry name" value="WH_DNA-bd_sf"/>
</dbReference>
<comment type="caution">
    <text evidence="8">The sequence shown here is derived from an EMBL/GenBank/DDBJ whole genome shotgun (WGS) entry which is preliminary data.</text>
</comment>
<dbReference type="GO" id="GO:0030170">
    <property type="term" value="F:pyridoxal phosphate binding"/>
    <property type="evidence" value="ECO:0007669"/>
    <property type="project" value="InterPro"/>
</dbReference>
<dbReference type="SMART" id="SM00345">
    <property type="entry name" value="HTH_GNTR"/>
    <property type="match status" value="1"/>
</dbReference>
<evidence type="ECO:0000313" key="8">
    <source>
        <dbReference type="EMBL" id="TCU20409.1"/>
    </source>
</evidence>
<dbReference type="Proteomes" id="UP000294576">
    <property type="component" value="Unassembled WGS sequence"/>
</dbReference>